<reference evidence="4" key="1">
    <citation type="submission" date="2017-01" db="EMBL/GenBank/DDBJ databases">
        <authorList>
            <person name="Wang Y."/>
            <person name="White M."/>
            <person name="Kvist S."/>
            <person name="Moncalvo J.-M."/>
        </authorList>
    </citation>
    <scope>NUCLEOTIDE SEQUENCE [LARGE SCALE GENOMIC DNA]</scope>
    <source>
        <strain evidence="4">ID-206-W2</strain>
    </source>
</reference>
<evidence type="ECO:0000313" key="4">
    <source>
        <dbReference type="Proteomes" id="UP000187429"/>
    </source>
</evidence>
<comment type="similarity">
    <text evidence="1">Belongs to the universal ribosomal protein uL30 family.</text>
</comment>
<sequence>MSATRMFSNVYRTVVSKPVFGSAIIRNTSSIASSSDAASSSTNSNEASEPALKSDKLYKIKLIRSLIGTKPIVRKNALAIGLKRTGNIVFHPVTNEMAGIILRIKELVSIQLVDSKTPTRTKQPLGYHVVSRFNQFPSQNQ</sequence>
<dbReference type="Proteomes" id="UP000187429">
    <property type="component" value="Unassembled WGS sequence"/>
</dbReference>
<keyword evidence="4" id="KW-1185">Reference proteome</keyword>
<organism evidence="3 4">
    <name type="scientific">Smittium culicis</name>
    <dbReference type="NCBI Taxonomy" id="133412"/>
    <lineage>
        <taxon>Eukaryota</taxon>
        <taxon>Fungi</taxon>
        <taxon>Fungi incertae sedis</taxon>
        <taxon>Zoopagomycota</taxon>
        <taxon>Kickxellomycotina</taxon>
        <taxon>Harpellomycetes</taxon>
        <taxon>Harpellales</taxon>
        <taxon>Legeriomycetaceae</taxon>
        <taxon>Smittium</taxon>
    </lineage>
</organism>
<dbReference type="Gene3D" id="3.30.1390.20">
    <property type="entry name" value="Ribosomal protein L30, ferredoxin-like fold domain"/>
    <property type="match status" value="1"/>
</dbReference>
<dbReference type="CDD" id="cd00355">
    <property type="entry name" value="Ribosomal_L30_like"/>
    <property type="match status" value="1"/>
</dbReference>
<gene>
    <name evidence="3" type="ORF">AYI69_g715</name>
</gene>
<feature type="domain" description="Large ribosomal subunit protein uL30-like ferredoxin-like fold" evidence="2">
    <location>
        <begin position="58"/>
        <end position="108"/>
    </location>
</feature>
<name>A0A1R1YS94_9FUNG</name>
<evidence type="ECO:0000259" key="2">
    <source>
        <dbReference type="Pfam" id="PF00327"/>
    </source>
</evidence>
<dbReference type="SUPFAM" id="SSF55129">
    <property type="entry name" value="Ribosomal protein L30p/L7e"/>
    <property type="match status" value="1"/>
</dbReference>
<comment type="caution">
    <text evidence="3">The sequence shown here is derived from an EMBL/GenBank/DDBJ whole genome shotgun (WGS) entry which is preliminary data.</text>
</comment>
<protein>
    <recommendedName>
        <fullName evidence="2">Large ribosomal subunit protein uL30-like ferredoxin-like fold domain-containing protein</fullName>
    </recommendedName>
</protein>
<dbReference type="OrthoDB" id="509901at2759"/>
<proteinExistence type="inferred from homology"/>
<accession>A0A1R1YS94</accession>
<dbReference type="AlphaFoldDB" id="A0A1R1YS94"/>
<dbReference type="InterPro" id="IPR016082">
    <property type="entry name" value="Ribosomal_uL30_ferredoxin-like"/>
</dbReference>
<evidence type="ECO:0000313" key="3">
    <source>
        <dbReference type="EMBL" id="OMJ29764.1"/>
    </source>
</evidence>
<dbReference type="Pfam" id="PF00327">
    <property type="entry name" value="Ribosomal_L30"/>
    <property type="match status" value="1"/>
</dbReference>
<dbReference type="InterPro" id="IPR036919">
    <property type="entry name" value="Ribo_uL30_ferredoxin-like_sf"/>
</dbReference>
<dbReference type="EMBL" id="LSSM01000188">
    <property type="protein sequence ID" value="OMJ29764.1"/>
    <property type="molecule type" value="Genomic_DNA"/>
</dbReference>
<evidence type="ECO:0000256" key="1">
    <source>
        <dbReference type="ARBA" id="ARBA00007594"/>
    </source>
</evidence>